<name>A0A2W5TS96_9BACT</name>
<gene>
    <name evidence="3" type="ORF">DI536_03970</name>
</gene>
<protein>
    <recommendedName>
        <fullName evidence="2">Sporulation stage II protein D amidase enhancer LytB N-terminal domain-containing protein</fullName>
    </recommendedName>
</protein>
<feature type="domain" description="Sporulation stage II protein D amidase enhancer LytB N-terminal" evidence="2">
    <location>
        <begin position="249"/>
        <end position="335"/>
    </location>
</feature>
<accession>A0A2W5TS96</accession>
<dbReference type="Proteomes" id="UP000249061">
    <property type="component" value="Unassembled WGS sequence"/>
</dbReference>
<dbReference type="InterPro" id="IPR013693">
    <property type="entry name" value="SpoIID/LytB_N"/>
</dbReference>
<dbReference type="AlphaFoldDB" id="A0A2W5TS96"/>
<dbReference type="Pfam" id="PF08486">
    <property type="entry name" value="SpoIID"/>
    <property type="match status" value="1"/>
</dbReference>
<evidence type="ECO:0000313" key="4">
    <source>
        <dbReference type="Proteomes" id="UP000249061"/>
    </source>
</evidence>
<feature type="chain" id="PRO_5016044261" description="Sporulation stage II protein D amidase enhancer LytB N-terminal domain-containing protein" evidence="1">
    <location>
        <begin position="18"/>
        <end position="544"/>
    </location>
</feature>
<sequence length="544" mass="58732">MRIFALFAVLGSSLALADDLDLPPPPGELTTKRVDFREGSPLIPVRLMEGSAEVTLVGRGRLRFRLPGSPEKQLEGPAGMAWKVRRVKGTPAKIVARIQIAEVPFNDKAGLATAQDEWIARGLKVKSQVLGGVYGIAGKVIDNRRYVLVVDQPPAPPESLADQQAKILQDFSVRTSLLEDVKSRGTITLELEDGNGNVVATVDEKVVAESPDGAPIEVKRVEYGVGYDFHNFEDRAFRGGILLTADRAGKIAVINQVDLEDLLKGLVPSEIFAKAHLEALKAQAVTARGEVLAKIGLKHLADPYLLCTEQHCAVYRGVSGEVPSTNAAVDATRGEASFDKHDRLVDSVYSAVCGGYSENNDVVWGGVPNESLRGRPDVLPGKPQGPSPSAGLSKFLSTDLVHACKVSSFANLSKYRWEKKFSAKEVDEKVKSLGVGKVMAMNVTERGVSGRARLLQISGEDGATTIRGELTIRRTFGMLNSAMFELKTERDAKGRPTTWIFSGGGWGHGVGMCQTGAIGRAEAGQSYRQILEHYFNGAQVARIY</sequence>
<evidence type="ECO:0000259" key="2">
    <source>
        <dbReference type="Pfam" id="PF08486"/>
    </source>
</evidence>
<dbReference type="GO" id="GO:0030435">
    <property type="term" value="P:sporulation resulting in formation of a cellular spore"/>
    <property type="evidence" value="ECO:0007669"/>
    <property type="project" value="InterPro"/>
</dbReference>
<proteinExistence type="predicted"/>
<dbReference type="NCBIfam" id="TIGR02669">
    <property type="entry name" value="SpoIID_LytB"/>
    <property type="match status" value="1"/>
</dbReference>
<keyword evidence="1" id="KW-0732">Signal</keyword>
<dbReference type="InterPro" id="IPR013486">
    <property type="entry name" value="SpoIID/LytB"/>
</dbReference>
<feature type="signal peptide" evidence="1">
    <location>
        <begin position="1"/>
        <end position="17"/>
    </location>
</feature>
<reference evidence="3 4" key="1">
    <citation type="submission" date="2017-08" db="EMBL/GenBank/DDBJ databases">
        <title>Infants hospitalized years apart are colonized by the same room-sourced microbial strains.</title>
        <authorList>
            <person name="Brooks B."/>
            <person name="Olm M.R."/>
            <person name="Firek B.A."/>
            <person name="Baker R."/>
            <person name="Thomas B.C."/>
            <person name="Morowitz M.J."/>
            <person name="Banfield J.F."/>
        </authorList>
    </citation>
    <scope>NUCLEOTIDE SEQUENCE [LARGE SCALE GENOMIC DNA]</scope>
    <source>
        <strain evidence="3">S2_003_000_R2_14</strain>
    </source>
</reference>
<evidence type="ECO:0000313" key="3">
    <source>
        <dbReference type="EMBL" id="PZR17482.1"/>
    </source>
</evidence>
<evidence type="ECO:0000256" key="1">
    <source>
        <dbReference type="SAM" id="SignalP"/>
    </source>
</evidence>
<organism evidence="3 4">
    <name type="scientific">Archangium gephyra</name>
    <dbReference type="NCBI Taxonomy" id="48"/>
    <lineage>
        <taxon>Bacteria</taxon>
        <taxon>Pseudomonadati</taxon>
        <taxon>Myxococcota</taxon>
        <taxon>Myxococcia</taxon>
        <taxon>Myxococcales</taxon>
        <taxon>Cystobacterineae</taxon>
        <taxon>Archangiaceae</taxon>
        <taxon>Archangium</taxon>
    </lineage>
</organism>
<comment type="caution">
    <text evidence="3">The sequence shown here is derived from an EMBL/GenBank/DDBJ whole genome shotgun (WGS) entry which is preliminary data.</text>
</comment>
<dbReference type="EMBL" id="QFQP01000002">
    <property type="protein sequence ID" value="PZR17482.1"/>
    <property type="molecule type" value="Genomic_DNA"/>
</dbReference>